<proteinExistence type="predicted"/>
<feature type="region of interest" description="Disordered" evidence="1">
    <location>
        <begin position="1"/>
        <end position="24"/>
    </location>
</feature>
<feature type="compositionally biased region" description="Low complexity" evidence="1">
    <location>
        <begin position="10"/>
        <end position="21"/>
    </location>
</feature>
<name>A0ABW7EGB4_9BURK</name>
<accession>A0ABW7EGB4</accession>
<protein>
    <submittedName>
        <fullName evidence="2">Uncharacterized protein</fullName>
    </submittedName>
</protein>
<gene>
    <name evidence="2" type="ORF">ACG02S_01160</name>
</gene>
<evidence type="ECO:0000313" key="2">
    <source>
        <dbReference type="EMBL" id="MFG6412500.1"/>
    </source>
</evidence>
<dbReference type="Proteomes" id="UP001606300">
    <property type="component" value="Unassembled WGS sequence"/>
</dbReference>
<dbReference type="EMBL" id="JBIGHY010000001">
    <property type="protein sequence ID" value="MFG6412500.1"/>
    <property type="molecule type" value="Genomic_DNA"/>
</dbReference>
<organism evidence="2 3">
    <name type="scientific">Pelomonas dachongensis</name>
    <dbReference type="NCBI Taxonomy" id="3299029"/>
    <lineage>
        <taxon>Bacteria</taxon>
        <taxon>Pseudomonadati</taxon>
        <taxon>Pseudomonadota</taxon>
        <taxon>Betaproteobacteria</taxon>
        <taxon>Burkholderiales</taxon>
        <taxon>Sphaerotilaceae</taxon>
        <taxon>Roseateles</taxon>
    </lineage>
</organism>
<dbReference type="RefSeq" id="WP_394468606.1">
    <property type="nucleotide sequence ID" value="NZ_JBIGHY010000001.1"/>
</dbReference>
<comment type="caution">
    <text evidence="2">The sequence shown here is derived from an EMBL/GenBank/DDBJ whole genome shotgun (WGS) entry which is preliminary data.</text>
</comment>
<keyword evidence="3" id="KW-1185">Reference proteome</keyword>
<evidence type="ECO:0000256" key="1">
    <source>
        <dbReference type="SAM" id="MobiDB-lite"/>
    </source>
</evidence>
<reference evidence="2 3" key="1">
    <citation type="submission" date="2024-09" db="EMBL/GenBank/DDBJ databases">
        <title>Novel species of the genus Pelomonas and Roseateles isolated from streams.</title>
        <authorList>
            <person name="Lu H."/>
        </authorList>
    </citation>
    <scope>NUCLEOTIDE SEQUENCE [LARGE SCALE GENOMIC DNA]</scope>
    <source>
        <strain evidence="2 3">DC23W</strain>
    </source>
</reference>
<sequence>MTIKQQLIDATGARAGPTGAGVRDDHVRSHRHAFGQGEHGSDLAKNAIRAAFMGGAVVLQGSNTWCRWPVGDSDRPQPVGCGWGHWHVWRPVSPRRSADWLSI</sequence>
<evidence type="ECO:0000313" key="3">
    <source>
        <dbReference type="Proteomes" id="UP001606300"/>
    </source>
</evidence>